<dbReference type="AlphaFoldDB" id="E4X7B1"/>
<name>E4X7B1_OIKDI</name>
<organism evidence="1">
    <name type="scientific">Oikopleura dioica</name>
    <name type="common">Tunicate</name>
    <dbReference type="NCBI Taxonomy" id="34765"/>
    <lineage>
        <taxon>Eukaryota</taxon>
        <taxon>Metazoa</taxon>
        <taxon>Chordata</taxon>
        <taxon>Tunicata</taxon>
        <taxon>Appendicularia</taxon>
        <taxon>Copelata</taxon>
        <taxon>Oikopleuridae</taxon>
        <taxon>Oikopleura</taxon>
    </lineage>
</organism>
<proteinExistence type="predicted"/>
<dbReference type="InParanoid" id="E4X7B1"/>
<gene>
    <name evidence="1" type="ORF">GSOID_T00003441001</name>
</gene>
<evidence type="ECO:0000313" key="1">
    <source>
        <dbReference type="EMBL" id="CBY08069.1"/>
    </source>
</evidence>
<sequence>MRNPLNQKPRILLAKILLKHDQSNPAIARLIHDDTRVENVVVATSTKLALAGKSGFKAHKAVAAARHKLPWDMSVKNAFAASFDNVKSAEHLRPLGTEINYENIKRAEKVQKIYFNEIATGPDSSWTVWALCGLMRLSACAHSDISKEVVRRLDSEEIGSELHMPVLATLATLAKPGEELRIQNIPINVSTITALIEESDKHVPSWLPDLLGAKAASESMLEEALKAQLLGFENSANKYKVYEVLVEALELIRVGGEEKERVLKSLLTDKAIIELAL</sequence>
<accession>E4X7B1</accession>
<evidence type="ECO:0000313" key="2">
    <source>
        <dbReference type="Proteomes" id="UP000001307"/>
    </source>
</evidence>
<keyword evidence="2" id="KW-1185">Reference proteome</keyword>
<protein>
    <submittedName>
        <fullName evidence="1">Uncharacterized protein</fullName>
    </submittedName>
</protein>
<dbReference type="EMBL" id="FN653027">
    <property type="protein sequence ID" value="CBY08069.1"/>
    <property type="molecule type" value="Genomic_DNA"/>
</dbReference>
<dbReference type="Proteomes" id="UP000001307">
    <property type="component" value="Unassembled WGS sequence"/>
</dbReference>
<reference evidence="1" key="1">
    <citation type="journal article" date="2010" name="Science">
        <title>Plasticity of animal genome architecture unmasked by rapid evolution of a pelagic tunicate.</title>
        <authorList>
            <person name="Denoeud F."/>
            <person name="Henriet S."/>
            <person name="Mungpakdee S."/>
            <person name="Aury J.M."/>
            <person name="Da Silva C."/>
            <person name="Brinkmann H."/>
            <person name="Mikhaleva J."/>
            <person name="Olsen L.C."/>
            <person name="Jubin C."/>
            <person name="Canestro C."/>
            <person name="Bouquet J.M."/>
            <person name="Danks G."/>
            <person name="Poulain J."/>
            <person name="Campsteijn C."/>
            <person name="Adamski M."/>
            <person name="Cross I."/>
            <person name="Yadetie F."/>
            <person name="Muffato M."/>
            <person name="Louis A."/>
            <person name="Butcher S."/>
            <person name="Tsagkogeorga G."/>
            <person name="Konrad A."/>
            <person name="Singh S."/>
            <person name="Jensen M.F."/>
            <person name="Cong E.H."/>
            <person name="Eikeseth-Otteraa H."/>
            <person name="Noel B."/>
            <person name="Anthouard V."/>
            <person name="Porcel B.M."/>
            <person name="Kachouri-Lafond R."/>
            <person name="Nishino A."/>
            <person name="Ugolini M."/>
            <person name="Chourrout P."/>
            <person name="Nishida H."/>
            <person name="Aasland R."/>
            <person name="Huzurbazar S."/>
            <person name="Westhof E."/>
            <person name="Delsuc F."/>
            <person name="Lehrach H."/>
            <person name="Reinhardt R."/>
            <person name="Weissenbach J."/>
            <person name="Roy S.W."/>
            <person name="Artiguenave F."/>
            <person name="Postlethwait J.H."/>
            <person name="Manak J.R."/>
            <person name="Thompson E.M."/>
            <person name="Jaillon O."/>
            <person name="Du Pasquier L."/>
            <person name="Boudinot P."/>
            <person name="Liberles D.A."/>
            <person name="Volff J.N."/>
            <person name="Philippe H."/>
            <person name="Lenhard B."/>
            <person name="Roest Crollius H."/>
            <person name="Wincker P."/>
            <person name="Chourrout D."/>
        </authorList>
    </citation>
    <scope>NUCLEOTIDE SEQUENCE [LARGE SCALE GENOMIC DNA]</scope>
</reference>